<dbReference type="Gene3D" id="3.20.20.60">
    <property type="entry name" value="Phosphoenolpyruvate-binding domains"/>
    <property type="match status" value="1"/>
</dbReference>
<dbReference type="InterPro" id="IPR008279">
    <property type="entry name" value="PEP-util_enz_mobile_dom"/>
</dbReference>
<dbReference type="SUPFAM" id="SSF47831">
    <property type="entry name" value="Enzyme I of the PEP:sugar phosphotransferase system HPr-binding (sub)domain"/>
    <property type="match status" value="1"/>
</dbReference>
<dbReference type="InterPro" id="IPR008731">
    <property type="entry name" value="PTS_EIN"/>
</dbReference>
<feature type="binding site" evidence="19">
    <location>
        <position position="298"/>
    </location>
    <ligand>
        <name>phosphoenolpyruvate</name>
        <dbReference type="ChEBI" id="CHEBI:58702"/>
    </ligand>
</feature>
<dbReference type="AlphaFoldDB" id="A0A1D8KAJ9"/>
<evidence type="ECO:0000256" key="20">
    <source>
        <dbReference type="PIRSR" id="PIRSR000732-3"/>
    </source>
</evidence>
<evidence type="ECO:0000256" key="16">
    <source>
        <dbReference type="ARBA" id="ARBA00033235"/>
    </source>
</evidence>
<keyword evidence="11 17" id="KW-0808">Transferase</keyword>
<evidence type="ECO:0000256" key="18">
    <source>
        <dbReference type="PIRSR" id="PIRSR000732-1"/>
    </source>
</evidence>
<feature type="binding site" evidence="19">
    <location>
        <position position="469"/>
    </location>
    <ligand>
        <name>phosphoenolpyruvate</name>
        <dbReference type="ChEBI" id="CHEBI:58702"/>
    </ligand>
</feature>
<dbReference type="EC" id="2.7.3.9" evidence="6 17"/>
<keyword evidence="24" id="KW-0670">Pyruvate</keyword>
<evidence type="ECO:0000256" key="19">
    <source>
        <dbReference type="PIRSR" id="PIRSR000732-2"/>
    </source>
</evidence>
<dbReference type="GO" id="GO:0008965">
    <property type="term" value="F:phosphoenolpyruvate-protein phosphotransferase activity"/>
    <property type="evidence" value="ECO:0007669"/>
    <property type="project" value="UniProtKB-EC"/>
</dbReference>
<evidence type="ECO:0000256" key="5">
    <source>
        <dbReference type="ARBA" id="ARBA00007837"/>
    </source>
</evidence>
<dbReference type="GO" id="GO:0046872">
    <property type="term" value="F:metal ion binding"/>
    <property type="evidence" value="ECO:0007669"/>
    <property type="project" value="UniProtKB-KW"/>
</dbReference>
<feature type="domain" description="PEP-utilising enzyme mobile" evidence="21">
    <location>
        <begin position="156"/>
        <end position="227"/>
    </location>
</feature>
<evidence type="ECO:0000256" key="3">
    <source>
        <dbReference type="ARBA" id="ARBA00002728"/>
    </source>
</evidence>
<comment type="catalytic activity">
    <reaction evidence="1 17">
        <text>L-histidyl-[protein] + phosphoenolpyruvate = N(pros)-phospho-L-histidyl-[protein] + pyruvate</text>
        <dbReference type="Rhea" id="RHEA:23880"/>
        <dbReference type="Rhea" id="RHEA-COMP:9745"/>
        <dbReference type="Rhea" id="RHEA-COMP:9746"/>
        <dbReference type="ChEBI" id="CHEBI:15361"/>
        <dbReference type="ChEBI" id="CHEBI:29979"/>
        <dbReference type="ChEBI" id="CHEBI:58702"/>
        <dbReference type="ChEBI" id="CHEBI:64837"/>
        <dbReference type="EC" id="2.7.3.9"/>
    </reaction>
</comment>
<dbReference type="InterPro" id="IPR015813">
    <property type="entry name" value="Pyrv/PenolPyrv_kinase-like_dom"/>
</dbReference>
<dbReference type="InterPro" id="IPR050499">
    <property type="entry name" value="PEP-utilizing_PTS_enzyme"/>
</dbReference>
<comment type="similarity">
    <text evidence="5 17">Belongs to the PEP-utilizing enzyme family.</text>
</comment>
<dbReference type="InterPro" id="IPR036637">
    <property type="entry name" value="Phosphohistidine_dom_sf"/>
</dbReference>
<dbReference type="KEGG" id="aaeo:BJI67_13595"/>
<dbReference type="InterPro" id="IPR024692">
    <property type="entry name" value="PTS_EI"/>
</dbReference>
<dbReference type="GO" id="GO:0005737">
    <property type="term" value="C:cytoplasm"/>
    <property type="evidence" value="ECO:0007669"/>
    <property type="project" value="UniProtKB-SubCell"/>
</dbReference>
<evidence type="ECO:0000259" key="23">
    <source>
        <dbReference type="Pfam" id="PF05524"/>
    </source>
</evidence>
<sequence length="581" mass="63982">MSLLLNGIGVSRGIAIGRAHLYAQETPEVAERRLPGDAIASEVKRFRRALQRAKTELKGLRARIPTHAPADVGSFIDTHLLMLEDNLLARVPIQHIRERHCNAEWALKLQYDELIATFDAMEDPYLRTRRDDVAHVIGRVQRLLTGSETNVLPAGRGEIVVADDLSPADIASLHQARVAGVVTEFGGPLSHTAILLRSLELPAVVGVQAALRLLAADEPLILDGDGGFVLADAPPSLRQHFRDRLRDARQRRADLVRQARLPSVTLDGTPVTLQANIELDADLNALRRAGPTGVGLYRTEFLYLNRSTPPDEGEQLKAYRRALRALGGEALTVRTYDLGGDKLPDAEARETQGSPNPALGLRAIRLSLREPGLFATQIRAILRASALGPIRLMLPMLTDISELDQCLALIEEQRSQLRKAGRRFDPGMPIGAMIEVPAAALTAAAFARRLDFLSIGTNDLTQYTLAIDRTDETVNHLYDPLHPAVLQLIRLTLKGAARARKPVAMCGEMAGDPRYTRLLLGMGLREFSVPVNRLAEIRHVIRRTDVRKLATPVRKLLAAGERAVRDRLLETLNQDLEPALR</sequence>
<keyword evidence="15 17" id="KW-0460">Magnesium</keyword>
<comment type="subcellular location">
    <subcellularLocation>
        <location evidence="4 17">Cytoplasm</location>
    </subcellularLocation>
</comment>
<evidence type="ECO:0000256" key="4">
    <source>
        <dbReference type="ARBA" id="ARBA00004496"/>
    </source>
</evidence>
<accession>A0A1D8KAJ9</accession>
<dbReference type="NCBIfam" id="TIGR01417">
    <property type="entry name" value="PTS_I_fam"/>
    <property type="match status" value="1"/>
</dbReference>
<evidence type="ECO:0000256" key="10">
    <source>
        <dbReference type="ARBA" id="ARBA00022597"/>
    </source>
</evidence>
<dbReference type="Gene3D" id="1.10.274.10">
    <property type="entry name" value="PtsI, HPr-binding domain"/>
    <property type="match status" value="1"/>
</dbReference>
<keyword evidence="14 17" id="KW-0418">Kinase</keyword>
<dbReference type="PROSITE" id="PS00742">
    <property type="entry name" value="PEP_ENZYMES_2"/>
    <property type="match status" value="1"/>
</dbReference>
<dbReference type="PANTHER" id="PTHR46244:SF3">
    <property type="entry name" value="PHOSPHOENOLPYRUVATE-PROTEIN PHOSPHOTRANSFERASE"/>
    <property type="match status" value="1"/>
</dbReference>
<keyword evidence="9 17" id="KW-0963">Cytoplasm</keyword>
<evidence type="ECO:0000259" key="22">
    <source>
        <dbReference type="Pfam" id="PF02896"/>
    </source>
</evidence>
<dbReference type="Proteomes" id="UP000095342">
    <property type="component" value="Chromosome"/>
</dbReference>
<evidence type="ECO:0000256" key="11">
    <source>
        <dbReference type="ARBA" id="ARBA00022679"/>
    </source>
</evidence>
<feature type="binding site" evidence="20">
    <location>
        <position position="435"/>
    </location>
    <ligand>
        <name>Mg(2+)</name>
        <dbReference type="ChEBI" id="CHEBI:18420"/>
    </ligand>
</feature>
<name>A0A1D8KAJ9_9GAMM</name>
<dbReference type="GO" id="GO:0016301">
    <property type="term" value="F:kinase activity"/>
    <property type="evidence" value="ECO:0007669"/>
    <property type="project" value="UniProtKB-KW"/>
</dbReference>
<dbReference type="EMBL" id="CP017448">
    <property type="protein sequence ID" value="AOV17956.1"/>
    <property type="molecule type" value="Genomic_DNA"/>
</dbReference>
<dbReference type="InterPro" id="IPR006318">
    <property type="entry name" value="PTS_EI-like"/>
</dbReference>
<dbReference type="PRINTS" id="PR01736">
    <property type="entry name" value="PHPHTRNFRASE"/>
</dbReference>
<feature type="binding site" evidence="20">
    <location>
        <position position="459"/>
    </location>
    <ligand>
        <name>Mg(2+)</name>
        <dbReference type="ChEBI" id="CHEBI:18420"/>
    </ligand>
</feature>
<dbReference type="SUPFAM" id="SSF52009">
    <property type="entry name" value="Phosphohistidine domain"/>
    <property type="match status" value="1"/>
</dbReference>
<reference evidence="24 25" key="1">
    <citation type="submission" date="2016-09" db="EMBL/GenBank/DDBJ databases">
        <title>Acidihalobacter prosperus V6 (DSM14174).</title>
        <authorList>
            <person name="Khaleque H.N."/>
            <person name="Ramsay J.P."/>
            <person name="Murphy R.J.T."/>
            <person name="Kaksonen A.H."/>
            <person name="Boxall N.J."/>
            <person name="Watkin E.L.J."/>
        </authorList>
    </citation>
    <scope>NUCLEOTIDE SEQUENCE [LARGE SCALE GENOMIC DNA]</scope>
    <source>
        <strain evidence="24 25">V6</strain>
    </source>
</reference>
<evidence type="ECO:0000256" key="1">
    <source>
        <dbReference type="ARBA" id="ARBA00000683"/>
    </source>
</evidence>
<feature type="domain" description="PEP-utilising enzyme C-terminal" evidence="22">
    <location>
        <begin position="257"/>
        <end position="545"/>
    </location>
</feature>
<comment type="function">
    <text evidence="3 17">General (non sugar-specific) component of the phosphoenolpyruvate-dependent sugar phosphotransferase system (sugar PTS). This major carbohydrate active-transport system catalyzes the phosphorylation of incoming sugar substrates concomitantly with their translocation across the cell membrane. Enzyme I transfers the phosphoryl group from phosphoenolpyruvate (PEP) to the phosphoryl carrier protein (HPr).</text>
</comment>
<dbReference type="RefSeq" id="WP_070073486.1">
    <property type="nucleotide sequence ID" value="NZ_CP017448.1"/>
</dbReference>
<evidence type="ECO:0000313" key="24">
    <source>
        <dbReference type="EMBL" id="AOV17956.1"/>
    </source>
</evidence>
<dbReference type="GO" id="GO:0009401">
    <property type="term" value="P:phosphoenolpyruvate-dependent sugar phosphotransferase system"/>
    <property type="evidence" value="ECO:0007669"/>
    <property type="project" value="UniProtKB-KW"/>
</dbReference>
<dbReference type="InterPro" id="IPR040442">
    <property type="entry name" value="Pyrv_kinase-like_dom_sf"/>
</dbReference>
<feature type="binding site" evidence="19">
    <location>
        <position position="334"/>
    </location>
    <ligand>
        <name>phosphoenolpyruvate</name>
        <dbReference type="ChEBI" id="CHEBI:58702"/>
    </ligand>
</feature>
<evidence type="ECO:0000313" key="25">
    <source>
        <dbReference type="Proteomes" id="UP000095342"/>
    </source>
</evidence>
<organism evidence="24 25">
    <name type="scientific">Acidihalobacter aeolianus</name>
    <dbReference type="NCBI Taxonomy" id="2792603"/>
    <lineage>
        <taxon>Bacteria</taxon>
        <taxon>Pseudomonadati</taxon>
        <taxon>Pseudomonadota</taxon>
        <taxon>Gammaproteobacteria</taxon>
        <taxon>Chromatiales</taxon>
        <taxon>Ectothiorhodospiraceae</taxon>
        <taxon>Acidihalobacter</taxon>
    </lineage>
</organism>
<dbReference type="Pfam" id="PF05524">
    <property type="entry name" value="PEP-utilisers_N"/>
    <property type="match status" value="1"/>
</dbReference>
<evidence type="ECO:0000256" key="8">
    <source>
        <dbReference type="ARBA" id="ARBA00022448"/>
    </source>
</evidence>
<feature type="binding site" evidence="19">
    <location>
        <begin position="458"/>
        <end position="459"/>
    </location>
    <ligand>
        <name>phosphoenolpyruvate</name>
        <dbReference type="ChEBI" id="CHEBI:58702"/>
    </ligand>
</feature>
<evidence type="ECO:0000256" key="14">
    <source>
        <dbReference type="ARBA" id="ARBA00022777"/>
    </source>
</evidence>
<keyword evidence="13 17" id="KW-0479">Metal-binding</keyword>
<protein>
    <recommendedName>
        <fullName evidence="7 17">Phosphoenolpyruvate-protein phosphotransferase</fullName>
        <ecNumber evidence="6 17">2.7.3.9</ecNumber>
    </recommendedName>
    <alternativeName>
        <fullName evidence="16 17">Phosphotransferase system, enzyme I</fullName>
    </alternativeName>
</protein>
<feature type="domain" description="Phosphotransferase system enzyme I N-terminal" evidence="23">
    <location>
        <begin position="6"/>
        <end position="129"/>
    </location>
</feature>
<feature type="active site" description="Tele-phosphohistidine intermediate" evidence="18">
    <location>
        <position position="191"/>
    </location>
</feature>
<dbReference type="PIRSF" id="PIRSF000732">
    <property type="entry name" value="PTS_enzyme_I"/>
    <property type="match status" value="1"/>
</dbReference>
<evidence type="ECO:0000256" key="12">
    <source>
        <dbReference type="ARBA" id="ARBA00022683"/>
    </source>
</evidence>
<feature type="active site" description="Proton donor" evidence="18">
    <location>
        <position position="506"/>
    </location>
</feature>
<evidence type="ECO:0000256" key="17">
    <source>
        <dbReference type="PIRNR" id="PIRNR000732"/>
    </source>
</evidence>
<evidence type="ECO:0000256" key="7">
    <source>
        <dbReference type="ARBA" id="ARBA00016544"/>
    </source>
</evidence>
<dbReference type="InterPro" id="IPR023151">
    <property type="entry name" value="PEP_util_CS"/>
</dbReference>
<dbReference type="Gene3D" id="3.50.30.10">
    <property type="entry name" value="Phosphohistidine domain"/>
    <property type="match status" value="1"/>
</dbReference>
<dbReference type="SUPFAM" id="SSF51621">
    <property type="entry name" value="Phosphoenolpyruvate/pyruvate domain"/>
    <property type="match status" value="1"/>
</dbReference>
<keyword evidence="8 17" id="KW-0813">Transport</keyword>
<evidence type="ECO:0000259" key="21">
    <source>
        <dbReference type="Pfam" id="PF00391"/>
    </source>
</evidence>
<dbReference type="InterPro" id="IPR000121">
    <property type="entry name" value="PEP_util_C"/>
</dbReference>
<evidence type="ECO:0000256" key="9">
    <source>
        <dbReference type="ARBA" id="ARBA00022490"/>
    </source>
</evidence>
<evidence type="ECO:0000256" key="2">
    <source>
        <dbReference type="ARBA" id="ARBA00001946"/>
    </source>
</evidence>
<evidence type="ECO:0000256" key="13">
    <source>
        <dbReference type="ARBA" id="ARBA00022723"/>
    </source>
</evidence>
<evidence type="ECO:0000256" key="6">
    <source>
        <dbReference type="ARBA" id="ARBA00012232"/>
    </source>
</evidence>
<keyword evidence="25" id="KW-1185">Reference proteome</keyword>
<keyword evidence="12 17" id="KW-0598">Phosphotransferase system</keyword>
<proteinExistence type="inferred from homology"/>
<dbReference type="Pfam" id="PF00391">
    <property type="entry name" value="PEP-utilizers"/>
    <property type="match status" value="1"/>
</dbReference>
<comment type="cofactor">
    <cofactor evidence="2 17 20">
        <name>Mg(2+)</name>
        <dbReference type="ChEBI" id="CHEBI:18420"/>
    </cofactor>
</comment>
<dbReference type="PANTHER" id="PTHR46244">
    <property type="entry name" value="PHOSPHOENOLPYRUVATE-PROTEIN PHOSPHOTRANSFERASE"/>
    <property type="match status" value="1"/>
</dbReference>
<gene>
    <name evidence="24" type="ORF">BJI67_13595</name>
</gene>
<dbReference type="Pfam" id="PF02896">
    <property type="entry name" value="PEP-utilizers_C"/>
    <property type="match status" value="1"/>
</dbReference>
<evidence type="ECO:0000256" key="15">
    <source>
        <dbReference type="ARBA" id="ARBA00022842"/>
    </source>
</evidence>
<keyword evidence="10 17" id="KW-0762">Sugar transport</keyword>
<dbReference type="InterPro" id="IPR036618">
    <property type="entry name" value="PtsI_HPr-bd_sf"/>
</dbReference>